<sequence>MRKVKMEVVLNLLEGGRKSNPERGDLFVMHMRGVGFIPGLVVKDDFKYGAEQLCIIYLYNEISEAKKSQLILNKDNMIVPPALVSAMDWREKGGFENVGRLDDSDMDIFKNHCFYDRLRRRYVDENNEVCERFEPCGIRSISNVGSEAIGIYKKLNPDIEVVE</sequence>
<name>A0AAE8T212_BURCE</name>
<accession>A0AAE8T212</accession>
<protein>
    <recommendedName>
        <fullName evidence="3">Immunity protein 26</fullName>
    </recommendedName>
</protein>
<evidence type="ECO:0008006" key="3">
    <source>
        <dbReference type="Google" id="ProtNLM"/>
    </source>
</evidence>
<dbReference type="RefSeq" id="WP_146774173.1">
    <property type="nucleotide sequence ID" value="NZ_CADEUP010000002.1"/>
</dbReference>
<dbReference type="AlphaFoldDB" id="A0AAE8T212"/>
<dbReference type="Proteomes" id="UP000250416">
    <property type="component" value="Unassembled WGS sequence"/>
</dbReference>
<evidence type="ECO:0000313" key="2">
    <source>
        <dbReference type="Proteomes" id="UP000250416"/>
    </source>
</evidence>
<gene>
    <name evidence="1" type="ORF">NCTC10661_01200</name>
</gene>
<comment type="caution">
    <text evidence="1">The sequence shown here is derived from an EMBL/GenBank/DDBJ whole genome shotgun (WGS) entry which is preliminary data.</text>
</comment>
<evidence type="ECO:0000313" key="1">
    <source>
        <dbReference type="EMBL" id="SPV16018.1"/>
    </source>
</evidence>
<reference evidence="1 2" key="1">
    <citation type="submission" date="2018-06" db="EMBL/GenBank/DDBJ databases">
        <authorList>
            <consortium name="Pathogen Informatics"/>
            <person name="Doyle S."/>
        </authorList>
    </citation>
    <scope>NUCLEOTIDE SEQUENCE [LARGE SCALE GENOMIC DNA]</scope>
    <source>
        <strain evidence="1 2">NCTC10661</strain>
    </source>
</reference>
<organism evidence="1 2">
    <name type="scientific">Burkholderia cepacia</name>
    <name type="common">Pseudomonas cepacia</name>
    <dbReference type="NCBI Taxonomy" id="292"/>
    <lineage>
        <taxon>Bacteria</taxon>
        <taxon>Pseudomonadati</taxon>
        <taxon>Pseudomonadota</taxon>
        <taxon>Betaproteobacteria</taxon>
        <taxon>Burkholderiales</taxon>
        <taxon>Burkholderiaceae</taxon>
        <taxon>Burkholderia</taxon>
        <taxon>Burkholderia cepacia complex</taxon>
    </lineage>
</organism>
<dbReference type="EMBL" id="UARD01000004">
    <property type="protein sequence ID" value="SPV16018.1"/>
    <property type="molecule type" value="Genomic_DNA"/>
</dbReference>
<proteinExistence type="predicted"/>